<dbReference type="SMART" id="SM00448">
    <property type="entry name" value="REC"/>
    <property type="match status" value="1"/>
</dbReference>
<evidence type="ECO:0000256" key="5">
    <source>
        <dbReference type="ARBA" id="ARBA00022553"/>
    </source>
</evidence>
<evidence type="ECO:0000256" key="8">
    <source>
        <dbReference type="ARBA" id="ARBA00022741"/>
    </source>
</evidence>
<keyword evidence="12" id="KW-0902">Two-component regulatory system</keyword>
<dbReference type="InterPro" id="IPR003660">
    <property type="entry name" value="HAMP_dom"/>
</dbReference>
<evidence type="ECO:0000256" key="9">
    <source>
        <dbReference type="ARBA" id="ARBA00022777"/>
    </source>
</evidence>
<evidence type="ECO:0000256" key="10">
    <source>
        <dbReference type="ARBA" id="ARBA00022840"/>
    </source>
</evidence>
<dbReference type="PROSITE" id="PS50109">
    <property type="entry name" value="HIS_KIN"/>
    <property type="match status" value="1"/>
</dbReference>
<evidence type="ECO:0000313" key="22">
    <source>
        <dbReference type="Proteomes" id="UP000483379"/>
    </source>
</evidence>
<dbReference type="Gene3D" id="6.10.340.10">
    <property type="match status" value="1"/>
</dbReference>
<evidence type="ECO:0000256" key="15">
    <source>
        <dbReference type="SAM" id="Coils"/>
    </source>
</evidence>
<feature type="domain" description="Response regulatory" evidence="19">
    <location>
        <begin position="646"/>
        <end position="762"/>
    </location>
</feature>
<dbReference type="CDD" id="cd16922">
    <property type="entry name" value="HATPase_EvgS-ArcB-TorS-like"/>
    <property type="match status" value="1"/>
</dbReference>
<dbReference type="Pfam" id="PF00512">
    <property type="entry name" value="HisKA"/>
    <property type="match status" value="1"/>
</dbReference>
<dbReference type="InterPro" id="IPR036097">
    <property type="entry name" value="HisK_dim/P_sf"/>
</dbReference>
<dbReference type="SUPFAM" id="SSF52172">
    <property type="entry name" value="CheY-like"/>
    <property type="match status" value="1"/>
</dbReference>
<dbReference type="FunFam" id="1.10.287.130:FF:000004">
    <property type="entry name" value="Ethylene receptor 1"/>
    <property type="match status" value="1"/>
</dbReference>
<feature type="modified residue" description="4-aspartylphosphate" evidence="14">
    <location>
        <position position="695"/>
    </location>
</feature>
<keyword evidence="10" id="KW-0067">ATP-binding</keyword>
<comment type="subcellular location">
    <subcellularLocation>
        <location evidence="2">Cell membrane</location>
        <topology evidence="2">Multi-pass membrane protein</topology>
    </subcellularLocation>
</comment>
<dbReference type="InterPro" id="IPR001789">
    <property type="entry name" value="Sig_transdc_resp-reg_receiver"/>
</dbReference>
<dbReference type="PROSITE" id="PS50885">
    <property type="entry name" value="HAMP"/>
    <property type="match status" value="1"/>
</dbReference>
<keyword evidence="4" id="KW-1003">Cell membrane</keyword>
<feature type="transmembrane region" description="Helical" evidence="17">
    <location>
        <begin position="265"/>
        <end position="284"/>
    </location>
</feature>
<feature type="coiled-coil region" evidence="15">
    <location>
        <begin position="358"/>
        <end position="392"/>
    </location>
</feature>
<dbReference type="InterPro" id="IPR029151">
    <property type="entry name" value="Sensor-like_sf"/>
</dbReference>
<evidence type="ECO:0000256" key="16">
    <source>
        <dbReference type="SAM" id="MobiDB-lite"/>
    </source>
</evidence>
<dbReference type="InterPro" id="IPR004358">
    <property type="entry name" value="Sig_transdc_His_kin-like_C"/>
</dbReference>
<evidence type="ECO:0000256" key="4">
    <source>
        <dbReference type="ARBA" id="ARBA00022475"/>
    </source>
</evidence>
<dbReference type="RefSeq" id="WP_164454269.1">
    <property type="nucleotide sequence ID" value="NZ_JAAIJQ010000063.1"/>
</dbReference>
<dbReference type="GO" id="GO:0000155">
    <property type="term" value="F:phosphorelay sensor kinase activity"/>
    <property type="evidence" value="ECO:0007669"/>
    <property type="project" value="InterPro"/>
</dbReference>
<dbReference type="Gene3D" id="3.40.50.2300">
    <property type="match status" value="1"/>
</dbReference>
<comment type="caution">
    <text evidence="21">The sequence shown here is derived from an EMBL/GenBank/DDBJ whole genome shotgun (WGS) entry which is preliminary data.</text>
</comment>
<feature type="domain" description="HAMP" evidence="20">
    <location>
        <begin position="318"/>
        <end position="370"/>
    </location>
</feature>
<evidence type="ECO:0000256" key="13">
    <source>
        <dbReference type="ARBA" id="ARBA00023136"/>
    </source>
</evidence>
<dbReference type="InterPro" id="IPR036641">
    <property type="entry name" value="HPT_dom_sf"/>
</dbReference>
<dbReference type="SUPFAM" id="SSF55874">
    <property type="entry name" value="ATPase domain of HSP90 chaperone/DNA topoisomerase II/histidine kinase"/>
    <property type="match status" value="1"/>
</dbReference>
<keyword evidence="8" id="KW-0547">Nucleotide-binding</keyword>
<dbReference type="Gene3D" id="1.10.287.130">
    <property type="match status" value="1"/>
</dbReference>
<organism evidence="21 22">
    <name type="scientific">Thiorhodococcus minor</name>
    <dbReference type="NCBI Taxonomy" id="57489"/>
    <lineage>
        <taxon>Bacteria</taxon>
        <taxon>Pseudomonadati</taxon>
        <taxon>Pseudomonadota</taxon>
        <taxon>Gammaproteobacteria</taxon>
        <taxon>Chromatiales</taxon>
        <taxon>Chromatiaceae</taxon>
        <taxon>Thiorhodococcus</taxon>
    </lineage>
</organism>
<dbReference type="InterPro" id="IPR036890">
    <property type="entry name" value="HATPase_C_sf"/>
</dbReference>
<dbReference type="CDD" id="cd06225">
    <property type="entry name" value="HAMP"/>
    <property type="match status" value="1"/>
</dbReference>
<evidence type="ECO:0000256" key="3">
    <source>
        <dbReference type="ARBA" id="ARBA00012438"/>
    </source>
</evidence>
<sequence length="1012" mass="109223">MRLQGKLLSLLVPLLLIPIVGTALIAFNQLRAQALDRAAQVAEGDISRALMRFSALRHEAEASLRLLAANPMLARYLLTADEQVRYQLMQPALLELFATFQEIHVHFSEIRVLLPNGFEDVRRTTRAISENATENEADSSFFDAWRELEPEAISAALSVSPDTGEPALVLGRKILLTDRAVEAVGAAPHLYGYIGITVDLGDFLAALAELRLGSAGRLIIVDAAGVEQLHAEARRPPLRLSRFGATSQPQGSPSQVSMPDGSPCLYWVSELMSGYFLAALIPRLELFEGMAVLAGGVALIAGVTLAILVFGISWIARRQIIRPLQRLGETAAAIANGQDAPWIRVQRSDEIGHLAGSFRAMQESLQGSQEKVRAYQRELEQKVEEAEAATRAKSQFLANMSHEIRTPMNAILGLTHLMQRDGLSAAQADRSRKIDDAARHLLGILNDILDMSRIESGRIQLAPTDFALDAVMGYVRNLVFEDAKAKGLDLRVDCAGAPDWLYGDARRLRQALLNFASNAVKFTEQGGIVLRARLLGAEQGHLNMRFEVQDTGIGIPPDRLTALFRIFEQADASTTRKHGGTGLGLAITRNLAELMGGRAGVEIPPEGGSLFWFTARLQRGRGKMPETSARDWTAQVALSSRHAGARLLIVEDNPVNREVLAAQLKVLGLNVDAAADGREAVAKATAEHYALILMDVQMPVMDGLKATRAIRGLPRGSQLPILAMTANVFEDDRRACLAAGMNDFIAKPVKPEDLAEVLQRWLPPAVDLGKAERKPSDRPVSGPGDPSATKDRPGHQAMRTPSASPVLPGVSLAQAGDLAAGGFDQLAPLLRQFVTSHRGDPMRMRELEAARDRESIRQLAQAIRMTAETLGAHEIAEAAASLAQAPFVNGEHSFAQFVTLVSRLERAFGRLDAALGALGDQRGEPGKSPSGTLGLELDRAVVEEAISLLKASDTRAIGLVRAHSAVFEAVLGEEYGRFVELLDHFELDTAVELLQEGSQGPALPAAKGGASG</sequence>
<protein>
    <recommendedName>
        <fullName evidence="3">histidine kinase</fullName>
        <ecNumber evidence="3">2.7.13.3</ecNumber>
    </recommendedName>
</protein>
<dbReference type="SMART" id="SM00388">
    <property type="entry name" value="HisKA"/>
    <property type="match status" value="1"/>
</dbReference>
<dbReference type="EMBL" id="JAAIJQ010000063">
    <property type="protein sequence ID" value="NEV63806.1"/>
    <property type="molecule type" value="Genomic_DNA"/>
</dbReference>
<dbReference type="SUPFAM" id="SSF47226">
    <property type="entry name" value="Histidine-containing phosphotransfer domain, HPT domain"/>
    <property type="match status" value="1"/>
</dbReference>
<evidence type="ECO:0000259" key="20">
    <source>
        <dbReference type="PROSITE" id="PS50885"/>
    </source>
</evidence>
<dbReference type="PANTHER" id="PTHR45339:SF1">
    <property type="entry name" value="HYBRID SIGNAL TRANSDUCTION HISTIDINE KINASE J"/>
    <property type="match status" value="1"/>
</dbReference>
<name>A0A6M0K234_9GAMM</name>
<dbReference type="EC" id="2.7.13.3" evidence="3"/>
<dbReference type="Gene3D" id="3.30.565.10">
    <property type="entry name" value="Histidine kinase-like ATPase, C-terminal domain"/>
    <property type="match status" value="1"/>
</dbReference>
<keyword evidence="7 17" id="KW-0812">Transmembrane</keyword>
<dbReference type="FunFam" id="3.30.565.10:FF:000010">
    <property type="entry name" value="Sensor histidine kinase RcsC"/>
    <property type="match status" value="1"/>
</dbReference>
<evidence type="ECO:0000259" key="19">
    <source>
        <dbReference type="PROSITE" id="PS50110"/>
    </source>
</evidence>
<evidence type="ECO:0000256" key="14">
    <source>
        <dbReference type="PROSITE-ProRule" id="PRU00169"/>
    </source>
</evidence>
<dbReference type="InterPro" id="IPR003661">
    <property type="entry name" value="HisK_dim/P_dom"/>
</dbReference>
<dbReference type="PROSITE" id="PS50110">
    <property type="entry name" value="RESPONSE_REGULATORY"/>
    <property type="match status" value="1"/>
</dbReference>
<gene>
    <name evidence="21" type="ORF">G3446_18255</name>
</gene>
<dbReference type="PANTHER" id="PTHR45339">
    <property type="entry name" value="HYBRID SIGNAL TRANSDUCTION HISTIDINE KINASE J"/>
    <property type="match status" value="1"/>
</dbReference>
<feature type="transmembrane region" description="Helical" evidence="17">
    <location>
        <begin position="291"/>
        <end position="316"/>
    </location>
</feature>
<evidence type="ECO:0000256" key="11">
    <source>
        <dbReference type="ARBA" id="ARBA00022989"/>
    </source>
</evidence>
<evidence type="ECO:0000256" key="1">
    <source>
        <dbReference type="ARBA" id="ARBA00000085"/>
    </source>
</evidence>
<dbReference type="SUPFAM" id="SSF47384">
    <property type="entry name" value="Homodimeric domain of signal transducing histidine kinase"/>
    <property type="match status" value="1"/>
</dbReference>
<dbReference type="SUPFAM" id="SSF158472">
    <property type="entry name" value="HAMP domain-like"/>
    <property type="match status" value="1"/>
</dbReference>
<dbReference type="Pfam" id="PF00072">
    <property type="entry name" value="Response_reg"/>
    <property type="match status" value="1"/>
</dbReference>
<dbReference type="Pfam" id="PF02518">
    <property type="entry name" value="HATPase_c"/>
    <property type="match status" value="1"/>
</dbReference>
<dbReference type="CDD" id="cd00082">
    <property type="entry name" value="HisKA"/>
    <property type="match status" value="1"/>
</dbReference>
<keyword evidence="13 17" id="KW-0472">Membrane</keyword>
<dbReference type="AlphaFoldDB" id="A0A6M0K234"/>
<keyword evidence="15" id="KW-0175">Coiled coil</keyword>
<feature type="region of interest" description="Disordered" evidence="16">
    <location>
        <begin position="768"/>
        <end position="807"/>
    </location>
</feature>
<evidence type="ECO:0000256" key="7">
    <source>
        <dbReference type="ARBA" id="ARBA00022692"/>
    </source>
</evidence>
<evidence type="ECO:0000256" key="12">
    <source>
        <dbReference type="ARBA" id="ARBA00023012"/>
    </source>
</evidence>
<feature type="domain" description="Histidine kinase" evidence="18">
    <location>
        <begin position="399"/>
        <end position="619"/>
    </location>
</feature>
<dbReference type="Pfam" id="PF00672">
    <property type="entry name" value="HAMP"/>
    <property type="match status" value="1"/>
</dbReference>
<dbReference type="InterPro" id="IPR003594">
    <property type="entry name" value="HATPase_dom"/>
</dbReference>
<reference evidence="21 22" key="1">
    <citation type="submission" date="2020-02" db="EMBL/GenBank/DDBJ databases">
        <title>Genome sequences of Thiorhodococcus mannitoliphagus and Thiorhodococcus minor, purple sulfur photosynthetic bacteria in the gammaproteobacterial family, Chromatiaceae.</title>
        <authorList>
            <person name="Aviles F.A."/>
            <person name="Meyer T.E."/>
            <person name="Kyndt J.A."/>
        </authorList>
    </citation>
    <scope>NUCLEOTIDE SEQUENCE [LARGE SCALE GENOMIC DNA]</scope>
    <source>
        <strain evidence="21 22">DSM 11518</strain>
    </source>
</reference>
<keyword evidence="6" id="KW-0808">Transferase</keyword>
<dbReference type="SMART" id="SM00304">
    <property type="entry name" value="HAMP"/>
    <property type="match status" value="1"/>
</dbReference>
<dbReference type="SUPFAM" id="SSF103190">
    <property type="entry name" value="Sensory domain-like"/>
    <property type="match status" value="1"/>
</dbReference>
<keyword evidence="11 17" id="KW-1133">Transmembrane helix</keyword>
<evidence type="ECO:0000313" key="21">
    <source>
        <dbReference type="EMBL" id="NEV63806.1"/>
    </source>
</evidence>
<keyword evidence="9" id="KW-0418">Kinase</keyword>
<evidence type="ECO:0000259" key="18">
    <source>
        <dbReference type="PROSITE" id="PS50109"/>
    </source>
</evidence>
<dbReference type="SMART" id="SM00387">
    <property type="entry name" value="HATPase_c"/>
    <property type="match status" value="1"/>
</dbReference>
<evidence type="ECO:0000256" key="6">
    <source>
        <dbReference type="ARBA" id="ARBA00022679"/>
    </source>
</evidence>
<dbReference type="GO" id="GO:0005886">
    <property type="term" value="C:plasma membrane"/>
    <property type="evidence" value="ECO:0007669"/>
    <property type="project" value="UniProtKB-SubCell"/>
</dbReference>
<proteinExistence type="predicted"/>
<evidence type="ECO:0000256" key="2">
    <source>
        <dbReference type="ARBA" id="ARBA00004651"/>
    </source>
</evidence>
<accession>A0A6M0K234</accession>
<evidence type="ECO:0000256" key="17">
    <source>
        <dbReference type="SAM" id="Phobius"/>
    </source>
</evidence>
<keyword evidence="22" id="KW-1185">Reference proteome</keyword>
<comment type="catalytic activity">
    <reaction evidence="1">
        <text>ATP + protein L-histidine = ADP + protein N-phospho-L-histidine.</text>
        <dbReference type="EC" id="2.7.13.3"/>
    </reaction>
</comment>
<dbReference type="GO" id="GO:0005524">
    <property type="term" value="F:ATP binding"/>
    <property type="evidence" value="ECO:0007669"/>
    <property type="project" value="UniProtKB-KW"/>
</dbReference>
<dbReference type="Proteomes" id="UP000483379">
    <property type="component" value="Unassembled WGS sequence"/>
</dbReference>
<dbReference type="InterPro" id="IPR011006">
    <property type="entry name" value="CheY-like_superfamily"/>
</dbReference>
<dbReference type="InterPro" id="IPR005467">
    <property type="entry name" value="His_kinase_dom"/>
</dbReference>
<dbReference type="CDD" id="cd17546">
    <property type="entry name" value="REC_hyHK_CKI1_RcsC-like"/>
    <property type="match status" value="1"/>
</dbReference>
<keyword evidence="5 14" id="KW-0597">Phosphoprotein</keyword>
<dbReference type="PRINTS" id="PR00344">
    <property type="entry name" value="BCTRLSENSOR"/>
</dbReference>